<organism evidence="2 3">
    <name type="scientific">Staurois parvus</name>
    <dbReference type="NCBI Taxonomy" id="386267"/>
    <lineage>
        <taxon>Eukaryota</taxon>
        <taxon>Metazoa</taxon>
        <taxon>Chordata</taxon>
        <taxon>Craniata</taxon>
        <taxon>Vertebrata</taxon>
        <taxon>Euteleostomi</taxon>
        <taxon>Amphibia</taxon>
        <taxon>Batrachia</taxon>
        <taxon>Anura</taxon>
        <taxon>Neobatrachia</taxon>
        <taxon>Ranoidea</taxon>
        <taxon>Ranidae</taxon>
        <taxon>Staurois</taxon>
    </lineage>
</organism>
<dbReference type="Pfam" id="PF00651">
    <property type="entry name" value="BTB"/>
    <property type="match status" value="1"/>
</dbReference>
<dbReference type="SMART" id="SM00225">
    <property type="entry name" value="BTB"/>
    <property type="match status" value="1"/>
</dbReference>
<comment type="caution">
    <text evidence="2">The sequence shown here is derived from an EMBL/GenBank/DDBJ whole genome shotgun (WGS) entry which is preliminary data.</text>
</comment>
<dbReference type="Proteomes" id="UP001162483">
    <property type="component" value="Unassembled WGS sequence"/>
</dbReference>
<proteinExistence type="predicted"/>
<gene>
    <name evidence="2" type="ORF">SPARVUS_LOCUS6228594</name>
</gene>
<evidence type="ECO:0000313" key="2">
    <source>
        <dbReference type="EMBL" id="CAI9565858.1"/>
    </source>
</evidence>
<dbReference type="Gene3D" id="3.30.710.10">
    <property type="entry name" value="Potassium Channel Kv1.1, Chain A"/>
    <property type="match status" value="2"/>
</dbReference>
<accession>A0ABN9D0S8</accession>
<name>A0ABN9D0S8_9NEOB</name>
<feature type="domain" description="BTB" evidence="1">
    <location>
        <begin position="121"/>
        <end position="210"/>
    </location>
</feature>
<sequence length="470" mass="53793">MVLAIGTRQNDGPFCTCPMCSSDREISVTTNEGLQLAKEMGATYLELLALNYFYVVKYFGGVLEYYINKTIQRKSAVMGKRKKNRIKPPDLLLPEKMPVLKHEPSRYISDIQDLLVRCQCADVLFCTAELRPVSGAHKVVLCSVSAVFALLFATSRKHFADPCIYKTAHFLFSIYEESAGIAHNSPVRVIVKDCNFHTCLPNILNFIYSGASKWELLEQQIKEKLKDGEKVEHVFRLVQCVVKKPSQVRSSTDESFPHCKDPLQLCESLGQFFNNPLLADVIFQVQDSKIPAHRAVLVARCEVMSAMFSGSYSEANRIVIPIHDMSKDTFLAFLEYIYKDTYCPASILQAMSLMICSEMYQVSRLQHVCENYIITQLQSMPSRELSSSSLSVVSLLKKAKFYNSESLYTWLLYFLAAHYLIFSQKADFQDLSAEELEFVEKHRWPSHFYLTQLAEYRRYIHSPKHKCVVL</sequence>
<evidence type="ECO:0000313" key="3">
    <source>
        <dbReference type="Proteomes" id="UP001162483"/>
    </source>
</evidence>
<dbReference type="PANTHER" id="PTHR24413">
    <property type="entry name" value="SPECKLE-TYPE POZ PROTEIN"/>
    <property type="match status" value="1"/>
</dbReference>
<dbReference type="InterPro" id="IPR011333">
    <property type="entry name" value="SKP1/BTB/POZ_sf"/>
</dbReference>
<feature type="domain" description="BTB" evidence="1">
    <location>
        <begin position="279"/>
        <end position="338"/>
    </location>
</feature>
<protein>
    <recommendedName>
        <fullName evidence="1">BTB domain-containing protein</fullName>
    </recommendedName>
</protein>
<dbReference type="PROSITE" id="PS50097">
    <property type="entry name" value="BTB"/>
    <property type="match status" value="2"/>
</dbReference>
<keyword evidence="3" id="KW-1185">Reference proteome</keyword>
<dbReference type="SUPFAM" id="SSF54695">
    <property type="entry name" value="POZ domain"/>
    <property type="match status" value="2"/>
</dbReference>
<reference evidence="2" key="1">
    <citation type="submission" date="2023-05" db="EMBL/GenBank/DDBJ databases">
        <authorList>
            <person name="Stuckert A."/>
        </authorList>
    </citation>
    <scope>NUCLEOTIDE SEQUENCE</scope>
</reference>
<evidence type="ECO:0000259" key="1">
    <source>
        <dbReference type="PROSITE" id="PS50097"/>
    </source>
</evidence>
<dbReference type="EMBL" id="CATNWA010013859">
    <property type="protein sequence ID" value="CAI9565858.1"/>
    <property type="molecule type" value="Genomic_DNA"/>
</dbReference>
<dbReference type="InterPro" id="IPR000210">
    <property type="entry name" value="BTB/POZ_dom"/>
</dbReference>